<reference evidence="3 4" key="1">
    <citation type="journal article" date="2018" name="Proc. Natl. Acad. Sci. U.S.A.">
        <title>Draft genome sequence of Camellia sinensis var. sinensis provides insights into the evolution of the tea genome and tea quality.</title>
        <authorList>
            <person name="Wei C."/>
            <person name="Yang H."/>
            <person name="Wang S."/>
            <person name="Zhao J."/>
            <person name="Liu C."/>
            <person name="Gao L."/>
            <person name="Xia E."/>
            <person name="Lu Y."/>
            <person name="Tai Y."/>
            <person name="She G."/>
            <person name="Sun J."/>
            <person name="Cao H."/>
            <person name="Tong W."/>
            <person name="Gao Q."/>
            <person name="Li Y."/>
            <person name="Deng W."/>
            <person name="Jiang X."/>
            <person name="Wang W."/>
            <person name="Chen Q."/>
            <person name="Zhang S."/>
            <person name="Li H."/>
            <person name="Wu J."/>
            <person name="Wang P."/>
            <person name="Li P."/>
            <person name="Shi C."/>
            <person name="Zheng F."/>
            <person name="Jian J."/>
            <person name="Huang B."/>
            <person name="Shan D."/>
            <person name="Shi M."/>
            <person name="Fang C."/>
            <person name="Yue Y."/>
            <person name="Li F."/>
            <person name="Li D."/>
            <person name="Wei S."/>
            <person name="Han B."/>
            <person name="Jiang C."/>
            <person name="Yin Y."/>
            <person name="Xia T."/>
            <person name="Zhang Z."/>
            <person name="Bennetzen J.L."/>
            <person name="Zhao S."/>
            <person name="Wan X."/>
        </authorList>
    </citation>
    <scope>NUCLEOTIDE SEQUENCE [LARGE SCALE GENOMIC DNA]</scope>
    <source>
        <strain evidence="4">cv. Shuchazao</strain>
        <tissue evidence="3">Leaf</tissue>
    </source>
</reference>
<accession>A0A4S4ECG3</accession>
<feature type="region of interest" description="Disordered" evidence="1">
    <location>
        <begin position="163"/>
        <end position="191"/>
    </location>
</feature>
<gene>
    <name evidence="3" type="ORF">TEA_017938</name>
</gene>
<keyword evidence="2" id="KW-0812">Transmembrane</keyword>
<name>A0A4S4ECG3_CAMSN</name>
<sequence>MLSLPSNQSANHAILTFQPTPSIPLLKQYIISVPYLDAYSSICFPVMARIREILLFLFLLLVLFLNGIIATRGKAMLPTLPQKGAAFFPPKMPVPPSGPSKQHNYVPRLRFIPATVALLSLDAGRNSGACPPAILHRKPVLKEGTATGLELLSLNELFTKKKGKGQKQAYLAGYRGSSRSSIEEPAGQTYS</sequence>
<feature type="transmembrane region" description="Helical" evidence="2">
    <location>
        <begin position="53"/>
        <end position="71"/>
    </location>
</feature>
<keyword evidence="2" id="KW-0472">Membrane</keyword>
<dbReference type="EMBL" id="SDRB02005939">
    <property type="protein sequence ID" value="THG13325.1"/>
    <property type="molecule type" value="Genomic_DNA"/>
</dbReference>
<comment type="caution">
    <text evidence="3">The sequence shown here is derived from an EMBL/GenBank/DDBJ whole genome shotgun (WGS) entry which is preliminary data.</text>
</comment>
<evidence type="ECO:0000313" key="4">
    <source>
        <dbReference type="Proteomes" id="UP000306102"/>
    </source>
</evidence>
<dbReference type="Proteomes" id="UP000306102">
    <property type="component" value="Unassembled WGS sequence"/>
</dbReference>
<evidence type="ECO:0000256" key="2">
    <source>
        <dbReference type="SAM" id="Phobius"/>
    </source>
</evidence>
<keyword evidence="2" id="KW-1133">Transmembrane helix</keyword>
<dbReference type="AlphaFoldDB" id="A0A4S4ECG3"/>
<evidence type="ECO:0000313" key="3">
    <source>
        <dbReference type="EMBL" id="THG13325.1"/>
    </source>
</evidence>
<evidence type="ECO:0000256" key="1">
    <source>
        <dbReference type="SAM" id="MobiDB-lite"/>
    </source>
</evidence>
<keyword evidence="4" id="KW-1185">Reference proteome</keyword>
<organism evidence="3 4">
    <name type="scientific">Camellia sinensis var. sinensis</name>
    <name type="common">China tea</name>
    <dbReference type="NCBI Taxonomy" id="542762"/>
    <lineage>
        <taxon>Eukaryota</taxon>
        <taxon>Viridiplantae</taxon>
        <taxon>Streptophyta</taxon>
        <taxon>Embryophyta</taxon>
        <taxon>Tracheophyta</taxon>
        <taxon>Spermatophyta</taxon>
        <taxon>Magnoliopsida</taxon>
        <taxon>eudicotyledons</taxon>
        <taxon>Gunneridae</taxon>
        <taxon>Pentapetalae</taxon>
        <taxon>asterids</taxon>
        <taxon>Ericales</taxon>
        <taxon>Theaceae</taxon>
        <taxon>Camellia</taxon>
    </lineage>
</organism>
<proteinExistence type="predicted"/>
<protein>
    <submittedName>
        <fullName evidence="3">Uncharacterized protein</fullName>
    </submittedName>
</protein>